<sequence length="300" mass="32468">MTTPEVIARFGQLCREDLPSPGTGNTPQRHRRIFTAGREDLSLAKLAEAHWDAVAILRESSREPAAAAKYAVWASEIPGRPMRFEGGRLSGTKEFCSGAGLVDRALISSGDLLLEIDLTAHPDRLKTDASGWQTEAFRATQTAALTFEDYPAAVVGEANWYVDRPGFWQGACGPAAAWAGGAAGLVDFAMTAKRSDAHTTAQLAAMHANVWATEAILAAAAAEFDREPAANAMVRALEVRHLVEQMCTDTLRRFARAMGPAPLAKNADVARRYAELDLFLRQCHAERDLEALGRALRPQA</sequence>
<proteinExistence type="predicted"/>
<dbReference type="STRING" id="926566.Terro_0555"/>
<organism evidence="1 2">
    <name type="scientific">Terriglobus roseus (strain DSM 18391 / NRRL B-41598 / KBS 63)</name>
    <dbReference type="NCBI Taxonomy" id="926566"/>
    <lineage>
        <taxon>Bacteria</taxon>
        <taxon>Pseudomonadati</taxon>
        <taxon>Acidobacteriota</taxon>
        <taxon>Terriglobia</taxon>
        <taxon>Terriglobales</taxon>
        <taxon>Acidobacteriaceae</taxon>
        <taxon>Terriglobus</taxon>
    </lineage>
</organism>
<evidence type="ECO:0000313" key="1">
    <source>
        <dbReference type="EMBL" id="AFL86895.1"/>
    </source>
</evidence>
<dbReference type="EMBL" id="CP003379">
    <property type="protein sequence ID" value="AFL86895.1"/>
    <property type="molecule type" value="Genomic_DNA"/>
</dbReference>
<keyword evidence="2" id="KW-1185">Reference proteome</keyword>
<dbReference type="eggNOG" id="COG1960">
    <property type="taxonomic scope" value="Bacteria"/>
</dbReference>
<protein>
    <recommendedName>
        <fullName evidence="3">Acyl-CoA dehydrogenase</fullName>
    </recommendedName>
</protein>
<dbReference type="KEGG" id="trs:Terro_0555"/>
<dbReference type="AlphaFoldDB" id="I3ZCC7"/>
<reference evidence="1 2" key="1">
    <citation type="submission" date="2012-06" db="EMBL/GenBank/DDBJ databases">
        <title>Complete genome of Terriglobus roseus DSM 18391.</title>
        <authorList>
            <consortium name="US DOE Joint Genome Institute (JGI-PGF)"/>
            <person name="Lucas S."/>
            <person name="Copeland A."/>
            <person name="Lapidus A."/>
            <person name="Glavina del Rio T."/>
            <person name="Dalin E."/>
            <person name="Tice H."/>
            <person name="Bruce D."/>
            <person name="Goodwin L."/>
            <person name="Pitluck S."/>
            <person name="Peters L."/>
            <person name="Mikhailova N."/>
            <person name="Munk A.C.C."/>
            <person name="Kyrpides N."/>
            <person name="Mavromatis K."/>
            <person name="Ivanova N."/>
            <person name="Brettin T."/>
            <person name="Detter J.C."/>
            <person name="Han C."/>
            <person name="Larimer F."/>
            <person name="Land M."/>
            <person name="Hauser L."/>
            <person name="Markowitz V."/>
            <person name="Cheng J.-F."/>
            <person name="Hugenholtz P."/>
            <person name="Woyke T."/>
            <person name="Wu D."/>
            <person name="Brambilla E."/>
            <person name="Klenk H.-P."/>
            <person name="Eisen J.A."/>
        </authorList>
    </citation>
    <scope>NUCLEOTIDE SEQUENCE [LARGE SCALE GENOMIC DNA]</scope>
    <source>
        <strain evidence="2">DSM 18391 / NRRL B-41598 / KBS 63</strain>
    </source>
</reference>
<evidence type="ECO:0000313" key="2">
    <source>
        <dbReference type="Proteomes" id="UP000006056"/>
    </source>
</evidence>
<evidence type="ECO:0008006" key="3">
    <source>
        <dbReference type="Google" id="ProtNLM"/>
    </source>
</evidence>
<dbReference type="Proteomes" id="UP000006056">
    <property type="component" value="Chromosome"/>
</dbReference>
<name>I3ZCC7_TERRK</name>
<dbReference type="RefSeq" id="WP_014784464.1">
    <property type="nucleotide sequence ID" value="NC_018014.1"/>
</dbReference>
<accession>I3ZCC7</accession>
<dbReference type="HOGENOM" id="CLU_058409_1_0_0"/>
<gene>
    <name evidence="1" type="ordered locus">Terro_0555</name>
</gene>
<dbReference type="OrthoDB" id="107064at2"/>